<evidence type="ECO:0000313" key="3">
    <source>
        <dbReference type="Proteomes" id="UP000785679"/>
    </source>
</evidence>
<dbReference type="AlphaFoldDB" id="A0A8J8SU48"/>
<evidence type="ECO:0000256" key="1">
    <source>
        <dbReference type="SAM" id="MobiDB-lite"/>
    </source>
</evidence>
<evidence type="ECO:0000313" key="2">
    <source>
        <dbReference type="EMBL" id="TNV70997.1"/>
    </source>
</evidence>
<accession>A0A8J8SU48</accession>
<organism evidence="2 3">
    <name type="scientific">Halteria grandinella</name>
    <dbReference type="NCBI Taxonomy" id="5974"/>
    <lineage>
        <taxon>Eukaryota</taxon>
        <taxon>Sar</taxon>
        <taxon>Alveolata</taxon>
        <taxon>Ciliophora</taxon>
        <taxon>Intramacronucleata</taxon>
        <taxon>Spirotrichea</taxon>
        <taxon>Stichotrichia</taxon>
        <taxon>Sporadotrichida</taxon>
        <taxon>Halteriidae</taxon>
        <taxon>Halteria</taxon>
    </lineage>
</organism>
<comment type="caution">
    <text evidence="2">The sequence shown here is derived from an EMBL/GenBank/DDBJ whole genome shotgun (WGS) entry which is preliminary data.</text>
</comment>
<protein>
    <submittedName>
        <fullName evidence="2">Uncharacterized protein</fullName>
    </submittedName>
</protein>
<keyword evidence="3" id="KW-1185">Reference proteome</keyword>
<dbReference type="Proteomes" id="UP000785679">
    <property type="component" value="Unassembled WGS sequence"/>
</dbReference>
<feature type="region of interest" description="Disordered" evidence="1">
    <location>
        <begin position="41"/>
        <end position="70"/>
    </location>
</feature>
<name>A0A8J8SU48_HALGN</name>
<feature type="compositionally biased region" description="Basic and acidic residues" evidence="1">
    <location>
        <begin position="57"/>
        <end position="70"/>
    </location>
</feature>
<proteinExistence type="predicted"/>
<dbReference type="EMBL" id="RRYP01031249">
    <property type="protein sequence ID" value="TNV70997.1"/>
    <property type="molecule type" value="Genomic_DNA"/>
</dbReference>
<sequence length="87" mass="9911">MQVNERPSFTDTHGKIVQFGQQDQVDILESQKFLARHIERNRPHRCSGDPGENDDAQNQHDFRGQTAPEDHGLLLSLPERAEVNLGH</sequence>
<reference evidence="2" key="1">
    <citation type="submission" date="2019-06" db="EMBL/GenBank/DDBJ databases">
        <authorList>
            <person name="Zheng W."/>
        </authorList>
    </citation>
    <scope>NUCLEOTIDE SEQUENCE</scope>
    <source>
        <strain evidence="2">QDHG01</strain>
    </source>
</reference>
<gene>
    <name evidence="2" type="ORF">FGO68_gene5914</name>
</gene>